<comment type="caution">
    <text evidence="1">The sequence shown here is derived from an EMBL/GenBank/DDBJ whole genome shotgun (WGS) entry which is preliminary data.</text>
</comment>
<sequence>MNKKHNLFWILFILPILTFSQKQDFGTIEKEFLDAFEVLDIPDLQVNYVNMLQDVSEEKDLAKQETFFKGMLEKINNIDSSKLTDHQWINYEIINYEINLNLERIHLEQNWKKVDLDDTKSIYTVPNGKNWYSYLLKRWVDAEVKPGELFSFGLEEIAMVKSNMKRLQSASGLSEEEFQEYLGDQDFYFENPEDIQKAFEKIKEEVGARSKNLFPYISEIPEVDIARSSNQNMVQVPAYYSNNTFFYNVFDKPFNKRQLGWFYAHEAIPGHHYQSMVNNIVERTRIQQLFWYPGYVEGWGAYVEHLGNELGIFKTIYDEYGKWEWDLIRSVRVCLDVALNHYGWSDDKALAFWKEHIKDQDDIGVREINRMKRWPAQVITYKYGSKVFLGLLQDAKSNSDFDFNTFHHEVLGHGDIPISIIKKMMKKK</sequence>
<protein>
    <recommendedName>
        <fullName evidence="3">DUF885 family protein</fullName>
    </recommendedName>
</protein>
<evidence type="ECO:0000313" key="2">
    <source>
        <dbReference type="Proteomes" id="UP000290261"/>
    </source>
</evidence>
<evidence type="ECO:0008006" key="3">
    <source>
        <dbReference type="Google" id="ProtNLM"/>
    </source>
</evidence>
<dbReference type="Pfam" id="PF05960">
    <property type="entry name" value="DUF885"/>
    <property type="match status" value="1"/>
</dbReference>
<dbReference type="PANTHER" id="PTHR33361:SF2">
    <property type="entry name" value="DUF885 DOMAIN-CONTAINING PROTEIN"/>
    <property type="match status" value="1"/>
</dbReference>
<dbReference type="RefSeq" id="WP_129654204.1">
    <property type="nucleotide sequence ID" value="NZ_ML142909.1"/>
</dbReference>
<dbReference type="PANTHER" id="PTHR33361">
    <property type="entry name" value="GLR0591 PROTEIN"/>
    <property type="match status" value="1"/>
</dbReference>
<proteinExistence type="predicted"/>
<dbReference type="EMBL" id="JJMP01000004">
    <property type="protein sequence ID" value="RYC51773.1"/>
    <property type="molecule type" value="Genomic_DNA"/>
</dbReference>
<accession>A0A444VLX0</accession>
<dbReference type="InterPro" id="IPR010281">
    <property type="entry name" value="DUF885"/>
</dbReference>
<gene>
    <name evidence="1" type="ORF">DN53_13180</name>
</gene>
<dbReference type="AlphaFoldDB" id="A0A444VLX0"/>
<reference evidence="1 2" key="1">
    <citation type="submission" date="2014-04" db="EMBL/GenBank/DDBJ databases">
        <title>Whole genome of Muricauda olearia.</title>
        <authorList>
            <person name="Zhang X.-H."/>
            <person name="Tang K."/>
        </authorList>
    </citation>
    <scope>NUCLEOTIDE SEQUENCE [LARGE SCALE GENOMIC DNA]</scope>
    <source>
        <strain evidence="1 2">Th120</strain>
    </source>
</reference>
<organism evidence="1 2">
    <name type="scientific">Flagellimonas olearia</name>
    <dbReference type="NCBI Taxonomy" id="552546"/>
    <lineage>
        <taxon>Bacteria</taxon>
        <taxon>Pseudomonadati</taxon>
        <taxon>Bacteroidota</taxon>
        <taxon>Flavobacteriia</taxon>
        <taxon>Flavobacteriales</taxon>
        <taxon>Flavobacteriaceae</taxon>
        <taxon>Flagellimonas</taxon>
    </lineage>
</organism>
<keyword evidence="2" id="KW-1185">Reference proteome</keyword>
<dbReference type="Proteomes" id="UP000290261">
    <property type="component" value="Unassembled WGS sequence"/>
</dbReference>
<name>A0A444VLX0_9FLAO</name>
<evidence type="ECO:0000313" key="1">
    <source>
        <dbReference type="EMBL" id="RYC51773.1"/>
    </source>
</evidence>